<organism evidence="2 3">
    <name type="scientific">Stappia albiluteola</name>
    <dbReference type="NCBI Taxonomy" id="2758565"/>
    <lineage>
        <taxon>Bacteria</taxon>
        <taxon>Pseudomonadati</taxon>
        <taxon>Pseudomonadota</taxon>
        <taxon>Alphaproteobacteria</taxon>
        <taxon>Hyphomicrobiales</taxon>
        <taxon>Stappiaceae</taxon>
        <taxon>Stappia</taxon>
    </lineage>
</organism>
<sequence>MPALSFAGEAPFLLCQKEQEKIIDLARYTDEFLTRNGISYVLAWGSLLGAERHQGMVPWDDDVDFALYRKADIDRMFRDYEDLAAQAKRDGYVLHRIYNHWKMTPQNATCHPILDIYKEAHVYCEDEPVVRVPFDGLLLSAPAAPHQRIAELYGESALKTGLHEMPFWDSSAIPPLIDRLLGPRVIFVATRLYKAAFLGHSLFKRRASVPAGPQSASQP</sequence>
<evidence type="ECO:0000313" key="3">
    <source>
        <dbReference type="Proteomes" id="UP000541109"/>
    </source>
</evidence>
<proteinExistence type="predicted"/>
<evidence type="ECO:0000259" key="1">
    <source>
        <dbReference type="Pfam" id="PF04991"/>
    </source>
</evidence>
<keyword evidence="3" id="KW-1185">Reference proteome</keyword>
<evidence type="ECO:0000313" key="2">
    <source>
        <dbReference type="EMBL" id="MBA5777628.1"/>
    </source>
</evidence>
<dbReference type="InterPro" id="IPR052942">
    <property type="entry name" value="LPS_cholinephosphotransferase"/>
</dbReference>
<dbReference type="AlphaFoldDB" id="A0A839AF18"/>
<accession>A0A839AF18</accession>
<reference evidence="2 3" key="1">
    <citation type="submission" date="2020-07" db="EMBL/GenBank/DDBJ databases">
        <title>Stappia sp., F7233, whole genome shotgun sequencing project.</title>
        <authorList>
            <person name="Jiang S."/>
            <person name="Liu Z.W."/>
            <person name="Du Z.J."/>
        </authorList>
    </citation>
    <scope>NUCLEOTIDE SEQUENCE [LARGE SCALE GENOMIC DNA]</scope>
    <source>
        <strain evidence="2 3">F7233</strain>
    </source>
</reference>
<comment type="caution">
    <text evidence="2">The sequence shown here is derived from an EMBL/GenBank/DDBJ whole genome shotgun (WGS) entry which is preliminary data.</text>
</comment>
<dbReference type="PANTHER" id="PTHR43404:SF2">
    <property type="entry name" value="LIPOPOLYSACCHARIDE CHOLINEPHOSPHOTRANSFERASE LICD"/>
    <property type="match status" value="1"/>
</dbReference>
<dbReference type="InterPro" id="IPR007074">
    <property type="entry name" value="LicD/FKTN/FKRP_NTP_transf"/>
</dbReference>
<dbReference type="GO" id="GO:0009100">
    <property type="term" value="P:glycoprotein metabolic process"/>
    <property type="evidence" value="ECO:0007669"/>
    <property type="project" value="UniProtKB-ARBA"/>
</dbReference>
<name>A0A839AF18_9HYPH</name>
<feature type="domain" description="LicD/FKTN/FKRP nucleotidyltransferase" evidence="1">
    <location>
        <begin position="35"/>
        <end position="78"/>
    </location>
</feature>
<gene>
    <name evidence="2" type="ORF">H2509_10885</name>
</gene>
<protein>
    <submittedName>
        <fullName evidence="2">LicD family protein</fullName>
    </submittedName>
</protein>
<dbReference type="EMBL" id="JACFXV010000053">
    <property type="protein sequence ID" value="MBA5777628.1"/>
    <property type="molecule type" value="Genomic_DNA"/>
</dbReference>
<dbReference type="Pfam" id="PF04991">
    <property type="entry name" value="LicD"/>
    <property type="match status" value="1"/>
</dbReference>
<dbReference type="PANTHER" id="PTHR43404">
    <property type="entry name" value="LIPOPOLYSACCHARIDE CHOLINEPHOSPHOTRANSFERASE LICD"/>
    <property type="match status" value="1"/>
</dbReference>
<dbReference type="Proteomes" id="UP000541109">
    <property type="component" value="Unassembled WGS sequence"/>
</dbReference>